<name>G2KLC8_MICAA</name>
<protein>
    <submittedName>
        <fullName evidence="1">Uncharacterized protein</fullName>
    </submittedName>
</protein>
<dbReference type="Proteomes" id="UP000009286">
    <property type="component" value="Chromosome"/>
</dbReference>
<reference evidence="1 2" key="1">
    <citation type="journal article" date="2011" name="BMC Genomics">
        <title>Genomic insights into an obligate epibiotic bacterial predator: Micavibrio aeruginosavorus ARL-13.</title>
        <authorList>
            <person name="Wang Z."/>
            <person name="Kadouri D."/>
            <person name="Wu M."/>
        </authorList>
    </citation>
    <scope>NUCLEOTIDE SEQUENCE [LARGE SCALE GENOMIC DNA]</scope>
    <source>
        <strain evidence="1 2">ARL-13</strain>
    </source>
</reference>
<evidence type="ECO:0000313" key="1">
    <source>
        <dbReference type="EMBL" id="AEP08364.1"/>
    </source>
</evidence>
<proteinExistence type="predicted"/>
<dbReference type="AlphaFoldDB" id="G2KLC8"/>
<accession>G2KLC8</accession>
<dbReference type="HOGENOM" id="CLU_3185764_0_0_5"/>
<keyword evidence="2" id="KW-1185">Reference proteome</keyword>
<evidence type="ECO:0000313" key="2">
    <source>
        <dbReference type="Proteomes" id="UP000009286"/>
    </source>
</evidence>
<sequence>MSNPEAPRRYHATPQRDLIVNNLEYDAQPLPGPFKIKQLALKLDKD</sequence>
<organism evidence="1 2">
    <name type="scientific">Micavibrio aeruginosavorus (strain ARL-13)</name>
    <dbReference type="NCBI Taxonomy" id="856793"/>
    <lineage>
        <taxon>Bacteria</taxon>
        <taxon>Pseudomonadati</taxon>
        <taxon>Bdellovibrionota</taxon>
        <taxon>Bdellovibrionia</taxon>
        <taxon>Bdellovibrionales</taxon>
        <taxon>Pseudobdellovibrionaceae</taxon>
        <taxon>Micavibrio</taxon>
    </lineage>
</organism>
<dbReference type="STRING" id="856793.MICA_16"/>
<dbReference type="KEGG" id="mai:MICA_16"/>
<dbReference type="EMBL" id="CP002382">
    <property type="protein sequence ID" value="AEP08364.1"/>
    <property type="molecule type" value="Genomic_DNA"/>
</dbReference>
<dbReference type="RefSeq" id="WP_014101587.1">
    <property type="nucleotide sequence ID" value="NC_016026.1"/>
</dbReference>
<gene>
    <name evidence="1" type="ordered locus">MICA_16</name>
</gene>